<dbReference type="EMBL" id="UINC01221597">
    <property type="protein sequence ID" value="SVE49999.1"/>
    <property type="molecule type" value="Genomic_DNA"/>
</dbReference>
<sequence length="30" mass="3492">ADPDLPHIKTAKTWLKTNQEDEDDLDIQIK</sequence>
<organism evidence="1">
    <name type="scientific">marine metagenome</name>
    <dbReference type="NCBI Taxonomy" id="408172"/>
    <lineage>
        <taxon>unclassified sequences</taxon>
        <taxon>metagenomes</taxon>
        <taxon>ecological metagenomes</taxon>
    </lineage>
</organism>
<evidence type="ECO:0000313" key="1">
    <source>
        <dbReference type="EMBL" id="SVE49999.1"/>
    </source>
</evidence>
<reference evidence="1" key="1">
    <citation type="submission" date="2018-05" db="EMBL/GenBank/DDBJ databases">
        <authorList>
            <person name="Lanie J.A."/>
            <person name="Ng W.-L."/>
            <person name="Kazmierczak K.M."/>
            <person name="Andrzejewski T.M."/>
            <person name="Davidsen T.M."/>
            <person name="Wayne K.J."/>
            <person name="Tettelin H."/>
            <person name="Glass J.I."/>
            <person name="Rusch D."/>
            <person name="Podicherti R."/>
            <person name="Tsui H.-C.T."/>
            <person name="Winkler M.E."/>
        </authorList>
    </citation>
    <scope>NUCLEOTIDE SEQUENCE</scope>
</reference>
<proteinExistence type="predicted"/>
<accession>A0A383E077</accession>
<feature type="non-terminal residue" evidence="1">
    <location>
        <position position="1"/>
    </location>
</feature>
<gene>
    <name evidence="1" type="ORF">METZ01_LOCUS502853</name>
</gene>
<protein>
    <submittedName>
        <fullName evidence="1">Uncharacterized protein</fullName>
    </submittedName>
</protein>
<dbReference type="AlphaFoldDB" id="A0A383E077"/>
<name>A0A383E077_9ZZZZ</name>